<evidence type="ECO:0000256" key="4">
    <source>
        <dbReference type="ARBA" id="ARBA00022807"/>
    </source>
</evidence>
<evidence type="ECO:0000256" key="3">
    <source>
        <dbReference type="ARBA" id="ARBA00022801"/>
    </source>
</evidence>
<evidence type="ECO:0000256" key="2">
    <source>
        <dbReference type="ARBA" id="ARBA00022670"/>
    </source>
</evidence>
<reference evidence="10" key="2">
    <citation type="submission" date="2012-11" db="EMBL/GenBank/DDBJ databases">
        <authorList>
            <person name="Kuo A."/>
            <person name="Curtis B.A."/>
            <person name="Tanifuji G."/>
            <person name="Burki F."/>
            <person name="Gruber A."/>
            <person name="Irimia M."/>
            <person name="Maruyama S."/>
            <person name="Arias M.C."/>
            <person name="Ball S.G."/>
            <person name="Gile G.H."/>
            <person name="Hirakawa Y."/>
            <person name="Hopkins J.F."/>
            <person name="Rensing S.A."/>
            <person name="Schmutz J."/>
            <person name="Symeonidi A."/>
            <person name="Elias M."/>
            <person name="Eveleigh R.J."/>
            <person name="Herman E.K."/>
            <person name="Klute M.J."/>
            <person name="Nakayama T."/>
            <person name="Obornik M."/>
            <person name="Reyes-Prieto A."/>
            <person name="Armbrust E.V."/>
            <person name="Aves S.J."/>
            <person name="Beiko R.G."/>
            <person name="Coutinho P."/>
            <person name="Dacks J.B."/>
            <person name="Durnford D.G."/>
            <person name="Fast N.M."/>
            <person name="Green B.R."/>
            <person name="Grisdale C."/>
            <person name="Hempe F."/>
            <person name="Henrissat B."/>
            <person name="Hoppner M.P."/>
            <person name="Ishida K.-I."/>
            <person name="Kim E."/>
            <person name="Koreny L."/>
            <person name="Kroth P.G."/>
            <person name="Liu Y."/>
            <person name="Malik S.-B."/>
            <person name="Maier U.G."/>
            <person name="McRose D."/>
            <person name="Mock T."/>
            <person name="Neilson J.A."/>
            <person name="Onodera N.T."/>
            <person name="Poole A.M."/>
            <person name="Pritham E.J."/>
            <person name="Richards T.A."/>
            <person name="Rocap G."/>
            <person name="Roy S.W."/>
            <person name="Sarai C."/>
            <person name="Schaack S."/>
            <person name="Shirato S."/>
            <person name="Slamovits C.H."/>
            <person name="Spencer D.F."/>
            <person name="Suzuki S."/>
            <person name="Worden A.Z."/>
            <person name="Zauner S."/>
            <person name="Barry K."/>
            <person name="Bell C."/>
            <person name="Bharti A.K."/>
            <person name="Crow J.A."/>
            <person name="Grimwood J."/>
            <person name="Kramer R."/>
            <person name="Lindquist E."/>
            <person name="Lucas S."/>
            <person name="Salamov A."/>
            <person name="McFadden G.I."/>
            <person name="Lane C.E."/>
            <person name="Keeling P.J."/>
            <person name="Gray M.W."/>
            <person name="Grigoriev I.V."/>
            <person name="Archibald J.M."/>
        </authorList>
    </citation>
    <scope>NUCLEOTIDE SEQUENCE</scope>
    <source>
        <strain evidence="10">CCMP2712</strain>
    </source>
</reference>
<dbReference type="Proteomes" id="UP000011087">
    <property type="component" value="Unassembled WGS sequence"/>
</dbReference>
<dbReference type="GO" id="GO:0004198">
    <property type="term" value="F:calcium-dependent cysteine-type endopeptidase activity"/>
    <property type="evidence" value="ECO:0007669"/>
    <property type="project" value="InterPro"/>
</dbReference>
<evidence type="ECO:0000256" key="5">
    <source>
        <dbReference type="PIRSR" id="PIRSR622684-1"/>
    </source>
</evidence>
<dbReference type="eggNOG" id="KOG0045">
    <property type="taxonomic scope" value="Eukaryota"/>
</dbReference>
<dbReference type="GeneID" id="17308275"/>
<dbReference type="SUPFAM" id="SSF54001">
    <property type="entry name" value="Cysteine proteinases"/>
    <property type="match status" value="1"/>
</dbReference>
<dbReference type="PANTHER" id="PTHR10183:SF379">
    <property type="entry name" value="CALPAIN-5"/>
    <property type="match status" value="1"/>
</dbReference>
<evidence type="ECO:0000256" key="6">
    <source>
        <dbReference type="PROSITE-ProRule" id="PRU00239"/>
    </source>
</evidence>
<accession>L1JSP6</accession>
<evidence type="ECO:0000313" key="10">
    <source>
        <dbReference type="Proteomes" id="UP000011087"/>
    </source>
</evidence>
<comment type="caution">
    <text evidence="6">Lacks conserved residue(s) required for the propagation of feature annotation.</text>
</comment>
<dbReference type="Gene3D" id="3.90.70.10">
    <property type="entry name" value="Cysteine proteinases"/>
    <property type="match status" value="2"/>
</dbReference>
<keyword evidence="10" id="KW-1185">Reference proteome</keyword>
<sequence>MSYEDIEFPPAQRSIGPEGFCEKEVAWSRPPAACSLFGAKISPDDVLEGELDDCYLVSALTLLATRPPLVHRLVRKEGDQPGKYHVRIWQQGVSVEIVEKAFAKTFGSYSALGGGNTAEALHDLTGRPVFDYNMDAPDVKEDITSGSLWAQLIEHLEERGLVACAYFKKGRRQPPEERHGLIQNHAYCVLGAREFQIKQTGSVELGANKGDGCFWMPWEEFIKFFNRLHVCWVGEGDEEAVGTPIFAEHMHVPAERSGGCTKYPTFRHNDAFCLTREAVGGGAKSARIAITIAQKDRRKEHKSNACGQALSYAQVRVTRQHHCTLTRMIKIGMTIVIPQTPKTGESPLVLLPSMHSVDGRSRFWNKREVSRMINMVVTISQVKTRALSGVGTWKANAGGGVASTSFTKNPQFLVISRLIQPPDDGTPLLIVPCMMKPAAKDTSFVLEVVAEEGSVQLEAVNKDTPVLREEPKVAVCLDYSPFTSHNAACSHEDQQGDITRNFIEREV</sequence>
<dbReference type="InterPro" id="IPR022684">
    <property type="entry name" value="Calpain_cysteine_protease"/>
</dbReference>
<feature type="active site" evidence="5">
    <location>
        <position position="54"/>
    </location>
</feature>
<evidence type="ECO:0000256" key="1">
    <source>
        <dbReference type="ARBA" id="ARBA00007623"/>
    </source>
</evidence>
<evidence type="ECO:0000313" key="8">
    <source>
        <dbReference type="EMBL" id="EKX51591.1"/>
    </source>
</evidence>
<dbReference type="Pfam" id="PF00648">
    <property type="entry name" value="Peptidase_C2"/>
    <property type="match status" value="1"/>
</dbReference>
<name>L1JSP6_GUITC</name>
<dbReference type="PANTHER" id="PTHR10183">
    <property type="entry name" value="CALPAIN"/>
    <property type="match status" value="1"/>
</dbReference>
<organism evidence="8">
    <name type="scientific">Guillardia theta (strain CCMP2712)</name>
    <name type="common">Cryptophyte</name>
    <dbReference type="NCBI Taxonomy" id="905079"/>
    <lineage>
        <taxon>Eukaryota</taxon>
        <taxon>Cryptophyceae</taxon>
        <taxon>Pyrenomonadales</taxon>
        <taxon>Geminigeraceae</taxon>
        <taxon>Guillardia</taxon>
    </lineage>
</organism>
<dbReference type="RefSeq" id="XP_005838571.1">
    <property type="nucleotide sequence ID" value="XM_005838514.1"/>
</dbReference>
<dbReference type="SUPFAM" id="SSF49758">
    <property type="entry name" value="Calpain large subunit, middle domain (domain III)"/>
    <property type="match status" value="1"/>
</dbReference>
<gene>
    <name evidence="8" type="ORF">GUITHDRAFT_134495</name>
</gene>
<dbReference type="KEGG" id="gtt:GUITHDRAFT_134495"/>
<dbReference type="PROSITE" id="PS50203">
    <property type="entry name" value="CALPAIN_CAT"/>
    <property type="match status" value="1"/>
</dbReference>
<feature type="active site" evidence="5">
    <location>
        <position position="185"/>
    </location>
</feature>
<dbReference type="InterPro" id="IPR038765">
    <property type="entry name" value="Papain-like_cys_pep_sf"/>
</dbReference>
<dbReference type="InterPro" id="IPR001300">
    <property type="entry name" value="Peptidase_C2_calpain_cat"/>
</dbReference>
<dbReference type="PaxDb" id="55529-EKX51591"/>
<keyword evidence="3" id="KW-0378">Hydrolase</keyword>
<keyword evidence="2" id="KW-0645">Protease</keyword>
<evidence type="ECO:0000313" key="9">
    <source>
        <dbReference type="EnsemblProtists" id="EKX51591"/>
    </source>
</evidence>
<dbReference type="EMBL" id="JH992975">
    <property type="protein sequence ID" value="EKX51591.1"/>
    <property type="molecule type" value="Genomic_DNA"/>
</dbReference>
<reference evidence="9" key="3">
    <citation type="submission" date="2015-06" db="UniProtKB">
        <authorList>
            <consortium name="EnsemblProtists"/>
        </authorList>
    </citation>
    <scope>IDENTIFICATION</scope>
</reference>
<dbReference type="STRING" id="905079.L1JSP6"/>
<dbReference type="HOGENOM" id="CLU_538002_0_0_1"/>
<dbReference type="GO" id="GO:0006508">
    <property type="term" value="P:proteolysis"/>
    <property type="evidence" value="ECO:0007669"/>
    <property type="project" value="UniProtKB-KW"/>
</dbReference>
<proteinExistence type="inferred from homology"/>
<dbReference type="InterPro" id="IPR036213">
    <property type="entry name" value="Calpain_III_sf"/>
</dbReference>
<protein>
    <recommendedName>
        <fullName evidence="7">Calpain catalytic domain-containing protein</fullName>
    </recommendedName>
</protein>
<dbReference type="OrthoDB" id="424753at2759"/>
<dbReference type="EnsemblProtists" id="EKX51591">
    <property type="protein sequence ID" value="EKX51591"/>
    <property type="gene ID" value="GUITHDRAFT_134495"/>
</dbReference>
<comment type="similarity">
    <text evidence="1">Belongs to the peptidase C2 family.</text>
</comment>
<dbReference type="AlphaFoldDB" id="L1JSP6"/>
<reference evidence="8 10" key="1">
    <citation type="journal article" date="2012" name="Nature">
        <title>Algal genomes reveal evolutionary mosaicism and the fate of nucleomorphs.</title>
        <authorList>
            <consortium name="DOE Joint Genome Institute"/>
            <person name="Curtis B.A."/>
            <person name="Tanifuji G."/>
            <person name="Burki F."/>
            <person name="Gruber A."/>
            <person name="Irimia M."/>
            <person name="Maruyama S."/>
            <person name="Arias M.C."/>
            <person name="Ball S.G."/>
            <person name="Gile G.H."/>
            <person name="Hirakawa Y."/>
            <person name="Hopkins J.F."/>
            <person name="Kuo A."/>
            <person name="Rensing S.A."/>
            <person name="Schmutz J."/>
            <person name="Symeonidi A."/>
            <person name="Elias M."/>
            <person name="Eveleigh R.J."/>
            <person name="Herman E.K."/>
            <person name="Klute M.J."/>
            <person name="Nakayama T."/>
            <person name="Obornik M."/>
            <person name="Reyes-Prieto A."/>
            <person name="Armbrust E.V."/>
            <person name="Aves S.J."/>
            <person name="Beiko R.G."/>
            <person name="Coutinho P."/>
            <person name="Dacks J.B."/>
            <person name="Durnford D.G."/>
            <person name="Fast N.M."/>
            <person name="Green B.R."/>
            <person name="Grisdale C.J."/>
            <person name="Hempel F."/>
            <person name="Henrissat B."/>
            <person name="Hoppner M.P."/>
            <person name="Ishida K."/>
            <person name="Kim E."/>
            <person name="Koreny L."/>
            <person name="Kroth P.G."/>
            <person name="Liu Y."/>
            <person name="Malik S.B."/>
            <person name="Maier U.G."/>
            <person name="McRose D."/>
            <person name="Mock T."/>
            <person name="Neilson J.A."/>
            <person name="Onodera N.T."/>
            <person name="Poole A.M."/>
            <person name="Pritham E.J."/>
            <person name="Richards T.A."/>
            <person name="Rocap G."/>
            <person name="Roy S.W."/>
            <person name="Sarai C."/>
            <person name="Schaack S."/>
            <person name="Shirato S."/>
            <person name="Slamovits C.H."/>
            <person name="Spencer D.F."/>
            <person name="Suzuki S."/>
            <person name="Worden A.Z."/>
            <person name="Zauner S."/>
            <person name="Barry K."/>
            <person name="Bell C."/>
            <person name="Bharti A.K."/>
            <person name="Crow J.A."/>
            <person name="Grimwood J."/>
            <person name="Kramer R."/>
            <person name="Lindquist E."/>
            <person name="Lucas S."/>
            <person name="Salamov A."/>
            <person name="McFadden G.I."/>
            <person name="Lane C.E."/>
            <person name="Keeling P.J."/>
            <person name="Gray M.W."/>
            <person name="Grigoriev I.V."/>
            <person name="Archibald J.M."/>
        </authorList>
    </citation>
    <scope>NUCLEOTIDE SEQUENCE</scope>
    <source>
        <strain evidence="8 10">CCMP2712</strain>
    </source>
</reference>
<evidence type="ECO:0000259" key="7">
    <source>
        <dbReference type="PROSITE" id="PS50203"/>
    </source>
</evidence>
<feature type="domain" description="Calpain catalytic" evidence="7">
    <location>
        <begin position="2"/>
        <end position="234"/>
    </location>
</feature>
<keyword evidence="4" id="KW-0788">Thiol protease</keyword>
<dbReference type="SMART" id="SM00230">
    <property type="entry name" value="CysPc"/>
    <property type="match status" value="1"/>
</dbReference>